<dbReference type="AlphaFoldDB" id="D7KU53"/>
<dbReference type="Proteomes" id="UP000008694">
    <property type="component" value="Unassembled WGS sequence"/>
</dbReference>
<dbReference type="EMBL" id="GL348714">
    <property type="protein sequence ID" value="EFH64255.1"/>
    <property type="molecule type" value="Genomic_DNA"/>
</dbReference>
<reference evidence="2" key="1">
    <citation type="journal article" date="2011" name="Nat. Genet.">
        <title>The Arabidopsis lyrata genome sequence and the basis of rapid genome size change.</title>
        <authorList>
            <person name="Hu T.T."/>
            <person name="Pattyn P."/>
            <person name="Bakker E.G."/>
            <person name="Cao J."/>
            <person name="Cheng J.-F."/>
            <person name="Clark R.M."/>
            <person name="Fahlgren N."/>
            <person name="Fawcett J.A."/>
            <person name="Grimwood J."/>
            <person name="Gundlach H."/>
            <person name="Haberer G."/>
            <person name="Hollister J.D."/>
            <person name="Ossowski S."/>
            <person name="Ottilar R.P."/>
            <person name="Salamov A.A."/>
            <person name="Schneeberger K."/>
            <person name="Spannagl M."/>
            <person name="Wang X."/>
            <person name="Yang L."/>
            <person name="Nasrallah M.E."/>
            <person name="Bergelson J."/>
            <person name="Carrington J.C."/>
            <person name="Gaut B.S."/>
            <person name="Schmutz J."/>
            <person name="Mayer K.F.X."/>
            <person name="Van de Peer Y."/>
            <person name="Grigoriev I.V."/>
            <person name="Nordborg M."/>
            <person name="Weigel D."/>
            <person name="Guo Y.-L."/>
        </authorList>
    </citation>
    <scope>NUCLEOTIDE SEQUENCE [LARGE SCALE GENOMIC DNA]</scope>
    <source>
        <strain evidence="2">cv. MN47</strain>
    </source>
</reference>
<proteinExistence type="predicted"/>
<dbReference type="Gramene" id="scaffold_200263.1">
    <property type="protein sequence ID" value="scaffold_200263.1"/>
    <property type="gene ID" value="scaffold_200263.1"/>
</dbReference>
<dbReference type="HOGENOM" id="CLU_3016938_0_0_1"/>
<sequence length="56" mass="6694">MVLIPWRKWKSKRLPSVSDLELCLVTAVRQNLSRKQFVIGHKSERQRFVVGQLQRF</sequence>
<protein>
    <submittedName>
        <fullName evidence="1">Predicted protein</fullName>
    </submittedName>
</protein>
<evidence type="ECO:0000313" key="2">
    <source>
        <dbReference type="Proteomes" id="UP000008694"/>
    </source>
</evidence>
<accession>D7KU53</accession>
<gene>
    <name evidence="1" type="ORF">ARALYDRAFT_893189</name>
</gene>
<evidence type="ECO:0000313" key="1">
    <source>
        <dbReference type="EMBL" id="EFH64255.1"/>
    </source>
</evidence>
<keyword evidence="2" id="KW-1185">Reference proteome</keyword>
<organism evidence="2">
    <name type="scientific">Arabidopsis lyrata subsp. lyrata</name>
    <name type="common">Lyre-leaved rock-cress</name>
    <dbReference type="NCBI Taxonomy" id="81972"/>
    <lineage>
        <taxon>Eukaryota</taxon>
        <taxon>Viridiplantae</taxon>
        <taxon>Streptophyta</taxon>
        <taxon>Embryophyta</taxon>
        <taxon>Tracheophyta</taxon>
        <taxon>Spermatophyta</taxon>
        <taxon>Magnoliopsida</taxon>
        <taxon>eudicotyledons</taxon>
        <taxon>Gunneridae</taxon>
        <taxon>Pentapetalae</taxon>
        <taxon>rosids</taxon>
        <taxon>malvids</taxon>
        <taxon>Brassicales</taxon>
        <taxon>Brassicaceae</taxon>
        <taxon>Camelineae</taxon>
        <taxon>Arabidopsis</taxon>
    </lineage>
</organism>
<name>D7KU53_ARALL</name>